<evidence type="ECO:0000256" key="7">
    <source>
        <dbReference type="ARBA" id="ARBA00036320"/>
    </source>
</evidence>
<dbReference type="PROSITE" id="PS00134">
    <property type="entry name" value="TRYPSIN_HIS"/>
    <property type="match status" value="1"/>
</dbReference>
<evidence type="ECO:0000313" key="11">
    <source>
        <dbReference type="Proteomes" id="UP000261340"/>
    </source>
</evidence>
<evidence type="ECO:0000256" key="2">
    <source>
        <dbReference type="ARBA" id="ARBA00022670"/>
    </source>
</evidence>
<dbReference type="GO" id="GO:0006508">
    <property type="term" value="P:proteolysis"/>
    <property type="evidence" value="ECO:0007669"/>
    <property type="project" value="UniProtKB-KW"/>
</dbReference>
<reference evidence="10" key="2">
    <citation type="submission" date="2025-09" db="UniProtKB">
        <authorList>
            <consortium name="Ensembl"/>
        </authorList>
    </citation>
    <scope>IDENTIFICATION</scope>
</reference>
<comment type="catalytic activity">
    <reaction evidence="7">
        <text>Preferential cleavage: Arg-|-Xaa, Lys-|-Xaa.</text>
        <dbReference type="EC" id="3.4.21.4"/>
    </reaction>
</comment>
<dbReference type="PROSITE" id="PS50240">
    <property type="entry name" value="TRYPSIN_DOM"/>
    <property type="match status" value="1"/>
</dbReference>
<dbReference type="InterPro" id="IPR001314">
    <property type="entry name" value="Peptidase_S1A"/>
</dbReference>
<evidence type="ECO:0000259" key="9">
    <source>
        <dbReference type="PROSITE" id="PS50240"/>
    </source>
</evidence>
<sequence>MMCKCQLLLRVSLGSEIIKGKKAKKKSLQYMASVQNNTGHICGGFLVSEDFVMTAAHCDDWNPKSVVLGTHNLKKVDKTMRYGIKKKYKHPSYKNIVSGNDIMLLKLSGKAYLDKKKPIKPIQLPTQQINLKENKSCSVAGWGAIKTNGPNVDNLQVVDVPIINLNKCKKKWQNYIPANVICAGGYYKNKGFCQGDSGGPLVCDKKLAVGVVSFNNKKNCDYPNLPNIYTDISKFLPWIKGILNKKNGI</sequence>
<dbReference type="SMART" id="SM00020">
    <property type="entry name" value="Tryp_SPc"/>
    <property type="match status" value="1"/>
</dbReference>
<dbReference type="InterPro" id="IPR043504">
    <property type="entry name" value="Peptidase_S1_PA_chymotrypsin"/>
</dbReference>
<dbReference type="GO" id="GO:0004252">
    <property type="term" value="F:serine-type endopeptidase activity"/>
    <property type="evidence" value="ECO:0007669"/>
    <property type="project" value="UniProtKB-EC"/>
</dbReference>
<protein>
    <recommendedName>
        <fullName evidence="8">trypsin</fullName>
        <ecNumber evidence="8">3.4.21.4</ecNumber>
    </recommendedName>
</protein>
<keyword evidence="11" id="KW-1185">Reference proteome</keyword>
<dbReference type="FunFam" id="2.40.10.10:FF:000005">
    <property type="entry name" value="Serine protease 37"/>
    <property type="match status" value="1"/>
</dbReference>
<dbReference type="PRINTS" id="PR00722">
    <property type="entry name" value="CHYMOTRYPSIN"/>
</dbReference>
<dbReference type="AlphaFoldDB" id="A0A3Q0S7C5"/>
<evidence type="ECO:0000256" key="6">
    <source>
        <dbReference type="ARBA" id="ARBA00023157"/>
    </source>
</evidence>
<comment type="subcellular location">
    <subcellularLocation>
        <location evidence="1">Secreted</location>
        <location evidence="1">Extracellular space</location>
    </subcellularLocation>
</comment>
<feature type="domain" description="Peptidase S1" evidence="9">
    <location>
        <begin position="17"/>
        <end position="244"/>
    </location>
</feature>
<dbReference type="InterPro" id="IPR001254">
    <property type="entry name" value="Trypsin_dom"/>
</dbReference>
<dbReference type="Ensembl" id="ENSACIT00000021207.1">
    <property type="protein sequence ID" value="ENSACIP00000020669.1"/>
    <property type="gene ID" value="ENSACIG00000016048.1"/>
</dbReference>
<dbReference type="Pfam" id="PF00089">
    <property type="entry name" value="Trypsin"/>
    <property type="match status" value="1"/>
</dbReference>
<keyword evidence="6" id="KW-1015">Disulfide bond</keyword>
<evidence type="ECO:0000256" key="4">
    <source>
        <dbReference type="ARBA" id="ARBA00022825"/>
    </source>
</evidence>
<dbReference type="OMA" id="NICMVAG"/>
<keyword evidence="5" id="KW-0865">Zymogen</keyword>
<dbReference type="Gene3D" id="2.40.10.10">
    <property type="entry name" value="Trypsin-like serine proteases"/>
    <property type="match status" value="1"/>
</dbReference>
<evidence type="ECO:0000256" key="3">
    <source>
        <dbReference type="ARBA" id="ARBA00022801"/>
    </source>
</evidence>
<dbReference type="FunFam" id="2.40.10.10:FF:000036">
    <property type="entry name" value="Trypsin beta"/>
    <property type="match status" value="1"/>
</dbReference>
<name>A0A3Q0S7C5_AMPCI</name>
<organism evidence="10 11">
    <name type="scientific">Amphilophus citrinellus</name>
    <name type="common">Midas cichlid</name>
    <name type="synonym">Cichlasoma citrinellum</name>
    <dbReference type="NCBI Taxonomy" id="61819"/>
    <lineage>
        <taxon>Eukaryota</taxon>
        <taxon>Metazoa</taxon>
        <taxon>Chordata</taxon>
        <taxon>Craniata</taxon>
        <taxon>Vertebrata</taxon>
        <taxon>Euteleostomi</taxon>
        <taxon>Actinopterygii</taxon>
        <taxon>Neopterygii</taxon>
        <taxon>Teleostei</taxon>
        <taxon>Neoteleostei</taxon>
        <taxon>Acanthomorphata</taxon>
        <taxon>Ovalentaria</taxon>
        <taxon>Cichlomorphae</taxon>
        <taxon>Cichliformes</taxon>
        <taxon>Cichlidae</taxon>
        <taxon>New World cichlids</taxon>
        <taxon>Cichlasomatinae</taxon>
        <taxon>Heroini</taxon>
        <taxon>Amphilophus</taxon>
    </lineage>
</organism>
<accession>A0A3Q0S7C5</accession>
<evidence type="ECO:0000256" key="8">
    <source>
        <dbReference type="ARBA" id="ARBA00038868"/>
    </source>
</evidence>
<evidence type="ECO:0000256" key="1">
    <source>
        <dbReference type="ARBA" id="ARBA00004239"/>
    </source>
</evidence>
<dbReference type="EC" id="3.4.21.4" evidence="8"/>
<keyword evidence="4" id="KW-0720">Serine protease</keyword>
<reference evidence="10" key="1">
    <citation type="submission" date="2025-08" db="UniProtKB">
        <authorList>
            <consortium name="Ensembl"/>
        </authorList>
    </citation>
    <scope>IDENTIFICATION</scope>
</reference>
<dbReference type="InterPro" id="IPR018114">
    <property type="entry name" value="TRYPSIN_HIS"/>
</dbReference>
<proteinExistence type="predicted"/>
<dbReference type="GO" id="GO:0005576">
    <property type="term" value="C:extracellular region"/>
    <property type="evidence" value="ECO:0007669"/>
    <property type="project" value="UniProtKB-SubCell"/>
</dbReference>
<dbReference type="InterPro" id="IPR009003">
    <property type="entry name" value="Peptidase_S1_PA"/>
</dbReference>
<dbReference type="GeneTree" id="ENSGT00910000144271"/>
<evidence type="ECO:0000313" key="10">
    <source>
        <dbReference type="Ensembl" id="ENSACIP00000020669.1"/>
    </source>
</evidence>
<evidence type="ECO:0000256" key="5">
    <source>
        <dbReference type="ARBA" id="ARBA00023145"/>
    </source>
</evidence>
<dbReference type="CDD" id="cd00190">
    <property type="entry name" value="Tryp_SPc"/>
    <property type="match status" value="1"/>
</dbReference>
<dbReference type="STRING" id="61819.ENSACIP00000020669"/>
<dbReference type="PANTHER" id="PTHR24271">
    <property type="entry name" value="KALLIKREIN-RELATED"/>
    <property type="match status" value="1"/>
</dbReference>
<dbReference type="PANTHER" id="PTHR24271:SF87">
    <property type="entry name" value="ARGININE ESTERASE-LIKE-RELATED"/>
    <property type="match status" value="1"/>
</dbReference>
<dbReference type="Proteomes" id="UP000261340">
    <property type="component" value="Unplaced"/>
</dbReference>
<keyword evidence="2" id="KW-0645">Protease</keyword>
<keyword evidence="3" id="KW-0378">Hydrolase</keyword>
<dbReference type="SUPFAM" id="SSF50494">
    <property type="entry name" value="Trypsin-like serine proteases"/>
    <property type="match status" value="1"/>
</dbReference>